<sequence length="73" mass="8801">MEMYVVVRTHWYNGGPENPEDERPYGYVVEAHISRKKANKAVKRLDRTAPRQWRDSEVEYEFWHEVVKINIVP</sequence>
<accession>A0A2M7XAZ7</accession>
<organism evidence="1 2">
    <name type="scientific">Candidatus Uhrbacteria bacterium CG_4_9_14_3_um_filter_50_9</name>
    <dbReference type="NCBI Taxonomy" id="1975035"/>
    <lineage>
        <taxon>Bacteria</taxon>
        <taxon>Candidatus Uhriibacteriota</taxon>
    </lineage>
</organism>
<reference evidence="2" key="1">
    <citation type="submission" date="2017-09" db="EMBL/GenBank/DDBJ databases">
        <title>Depth-based differentiation of microbial function through sediment-hosted aquifers and enrichment of novel symbionts in the deep terrestrial subsurface.</title>
        <authorList>
            <person name="Probst A.J."/>
            <person name="Ladd B."/>
            <person name="Jarett J.K."/>
            <person name="Geller-Mcgrath D.E."/>
            <person name="Sieber C.M.K."/>
            <person name="Emerson J.B."/>
            <person name="Anantharaman K."/>
            <person name="Thomas B.C."/>
            <person name="Malmstrom R."/>
            <person name="Stieglmeier M."/>
            <person name="Klingl A."/>
            <person name="Woyke T."/>
            <person name="Ryan C.M."/>
            <person name="Banfield J.F."/>
        </authorList>
    </citation>
    <scope>NUCLEOTIDE SEQUENCE [LARGE SCALE GENOMIC DNA]</scope>
</reference>
<name>A0A2M7XAZ7_9BACT</name>
<evidence type="ECO:0000313" key="1">
    <source>
        <dbReference type="EMBL" id="PJA45047.1"/>
    </source>
</evidence>
<protein>
    <submittedName>
        <fullName evidence="1">Uncharacterized protein</fullName>
    </submittedName>
</protein>
<dbReference type="AlphaFoldDB" id="A0A2M7XAZ7"/>
<comment type="caution">
    <text evidence="1">The sequence shown here is derived from an EMBL/GenBank/DDBJ whole genome shotgun (WGS) entry which is preliminary data.</text>
</comment>
<evidence type="ECO:0000313" key="2">
    <source>
        <dbReference type="Proteomes" id="UP000229385"/>
    </source>
</evidence>
<proteinExistence type="predicted"/>
<dbReference type="Proteomes" id="UP000229385">
    <property type="component" value="Unassembled WGS sequence"/>
</dbReference>
<gene>
    <name evidence="1" type="ORF">CO174_05175</name>
</gene>
<dbReference type="EMBL" id="PFWU01000052">
    <property type="protein sequence ID" value="PJA45047.1"/>
    <property type="molecule type" value="Genomic_DNA"/>
</dbReference>